<dbReference type="EMBL" id="JEMN01000602">
    <property type="protein sequence ID" value="KXH59648.1"/>
    <property type="molecule type" value="Genomic_DNA"/>
</dbReference>
<accession>A0A135UGZ4</accession>
<name>A0A135UGZ4_9PEZI</name>
<organism evidence="2 3">
    <name type="scientific">Colletotrichum nymphaeae SA-01</name>
    <dbReference type="NCBI Taxonomy" id="1460502"/>
    <lineage>
        <taxon>Eukaryota</taxon>
        <taxon>Fungi</taxon>
        <taxon>Dikarya</taxon>
        <taxon>Ascomycota</taxon>
        <taxon>Pezizomycotina</taxon>
        <taxon>Sordariomycetes</taxon>
        <taxon>Hypocreomycetidae</taxon>
        <taxon>Glomerellales</taxon>
        <taxon>Glomerellaceae</taxon>
        <taxon>Colletotrichum</taxon>
        <taxon>Colletotrichum acutatum species complex</taxon>
    </lineage>
</organism>
<proteinExistence type="predicted"/>
<dbReference type="Proteomes" id="UP000070054">
    <property type="component" value="Unassembled WGS sequence"/>
</dbReference>
<evidence type="ECO:0000313" key="2">
    <source>
        <dbReference type="EMBL" id="KXH59648.1"/>
    </source>
</evidence>
<sequence length="95" mass="10212">MAPLSQFIHKMSPTSFGHRQAVASGGVSRKATRKPNNLLPARKKTRRGKDTTDQTAGRSVGVMAHVSTFADGDSICGAPRCFDEQLPSVGRTSFH</sequence>
<evidence type="ECO:0000256" key="1">
    <source>
        <dbReference type="SAM" id="MobiDB-lite"/>
    </source>
</evidence>
<dbReference type="AlphaFoldDB" id="A0A135UGZ4"/>
<protein>
    <submittedName>
        <fullName evidence="2">Uncharacterized protein</fullName>
    </submittedName>
</protein>
<dbReference type="OrthoDB" id="10504143at2759"/>
<keyword evidence="3" id="KW-1185">Reference proteome</keyword>
<reference evidence="2 3" key="1">
    <citation type="submission" date="2014-02" db="EMBL/GenBank/DDBJ databases">
        <title>The genome sequence of Colletotrichum nymphaeae SA-01.</title>
        <authorList>
            <person name="Baroncelli R."/>
            <person name="Thon M.R."/>
        </authorList>
    </citation>
    <scope>NUCLEOTIDE SEQUENCE [LARGE SCALE GENOMIC DNA]</scope>
    <source>
        <strain evidence="2 3">SA-01</strain>
    </source>
</reference>
<evidence type="ECO:0000313" key="3">
    <source>
        <dbReference type="Proteomes" id="UP000070054"/>
    </source>
</evidence>
<gene>
    <name evidence="2" type="ORF">CNYM01_13666</name>
</gene>
<feature type="region of interest" description="Disordered" evidence="1">
    <location>
        <begin position="15"/>
        <end position="58"/>
    </location>
</feature>
<comment type="caution">
    <text evidence="2">The sequence shown here is derived from an EMBL/GenBank/DDBJ whole genome shotgun (WGS) entry which is preliminary data.</text>
</comment>